<sequence>MIELVWHPRQLTKMKAPELNWEADPFNKVAQDNIPDEVILRDNDPRRCLPDYPSAIG</sequence>
<proteinExistence type="predicted"/>
<dbReference type="AlphaFoldDB" id="A0A497ZF39"/>
<evidence type="ECO:0000313" key="1">
    <source>
        <dbReference type="EMBL" id="RLK07171.1"/>
    </source>
</evidence>
<protein>
    <submittedName>
        <fullName evidence="1">Uncharacterized protein</fullName>
    </submittedName>
</protein>
<evidence type="ECO:0000313" key="2">
    <source>
        <dbReference type="Proteomes" id="UP000271700"/>
    </source>
</evidence>
<accession>A0A497ZF39</accession>
<dbReference type="Proteomes" id="UP000271700">
    <property type="component" value="Unassembled WGS sequence"/>
</dbReference>
<comment type="caution">
    <text evidence="1">The sequence shown here is derived from an EMBL/GenBank/DDBJ whole genome shotgun (WGS) entry which is preliminary data.</text>
</comment>
<organism evidence="1 2">
    <name type="scientific">Ruegeria conchae</name>
    <dbReference type="NCBI Taxonomy" id="981384"/>
    <lineage>
        <taxon>Bacteria</taxon>
        <taxon>Pseudomonadati</taxon>
        <taxon>Pseudomonadota</taxon>
        <taxon>Alphaproteobacteria</taxon>
        <taxon>Rhodobacterales</taxon>
        <taxon>Roseobacteraceae</taxon>
        <taxon>Ruegeria</taxon>
    </lineage>
</organism>
<reference evidence="1 2" key="1">
    <citation type="submission" date="2018-10" db="EMBL/GenBank/DDBJ databases">
        <title>Genomic Encyclopedia of Archaeal and Bacterial Type Strains, Phase II (KMG-II): from individual species to whole genera.</title>
        <authorList>
            <person name="Goeker M."/>
        </authorList>
    </citation>
    <scope>NUCLEOTIDE SEQUENCE [LARGE SCALE GENOMIC DNA]</scope>
    <source>
        <strain evidence="1 2">DSM 29317</strain>
    </source>
</reference>
<keyword evidence="2" id="KW-1185">Reference proteome</keyword>
<gene>
    <name evidence="1" type="ORF">CLV75_2278</name>
</gene>
<name>A0A497ZF39_9RHOB</name>
<dbReference type="EMBL" id="RCCT01000003">
    <property type="protein sequence ID" value="RLK07171.1"/>
    <property type="molecule type" value="Genomic_DNA"/>
</dbReference>